<feature type="compositionally biased region" description="Low complexity" evidence="1">
    <location>
        <begin position="35"/>
        <end position="54"/>
    </location>
</feature>
<dbReference type="RefSeq" id="WP_146083931.1">
    <property type="nucleotide sequence ID" value="NZ_CP047181.1"/>
</dbReference>
<evidence type="ECO:0000313" key="2">
    <source>
        <dbReference type="EMBL" id="QHC65047.1"/>
    </source>
</evidence>
<feature type="compositionally biased region" description="Basic and acidic residues" evidence="1">
    <location>
        <begin position="19"/>
        <end position="29"/>
    </location>
</feature>
<reference evidence="3" key="1">
    <citation type="submission" date="2019-12" db="EMBL/GenBank/DDBJ databases">
        <title>Complete and draft genome sequences of new strains and members of some known species of the genus Rathayibacter isolated from plants.</title>
        <authorList>
            <person name="Tarlachkov S.V."/>
            <person name="Starodumova I.P."/>
            <person name="Dorofeeva L.V."/>
            <person name="Prisyazhnaya N.V."/>
            <person name="Leyn S."/>
            <person name="Zlamal J."/>
            <person name="Elan M."/>
            <person name="Osterman A.L."/>
            <person name="Nadler S."/>
            <person name="Subbotin S.A."/>
            <person name="Evtushenko L.I."/>
        </authorList>
    </citation>
    <scope>NUCLEOTIDE SEQUENCE [LARGE SCALE GENOMIC DNA]</scope>
    <source>
        <strain evidence="3">VKM Ac-2802</strain>
        <plasmid evidence="3">unnamed1</plasmid>
    </source>
</reference>
<gene>
    <name evidence="2" type="ORF">GSU69_19570</name>
</gene>
<evidence type="ECO:0000313" key="3">
    <source>
        <dbReference type="Proteomes" id="UP000464597"/>
    </source>
</evidence>
<keyword evidence="2" id="KW-0614">Plasmid</keyword>
<feature type="region of interest" description="Disordered" evidence="1">
    <location>
        <begin position="1"/>
        <end position="63"/>
    </location>
</feature>
<evidence type="ECO:0000256" key="1">
    <source>
        <dbReference type="SAM" id="MobiDB-lite"/>
    </source>
</evidence>
<proteinExistence type="predicted"/>
<accession>A0ABX6H5F3</accession>
<geneLocation type="plasmid" evidence="2 3">
    <name>unnamed1</name>
</geneLocation>
<evidence type="ECO:0008006" key="4">
    <source>
        <dbReference type="Google" id="ProtNLM"/>
    </source>
</evidence>
<dbReference type="EMBL" id="CP047181">
    <property type="protein sequence ID" value="QHC65047.1"/>
    <property type="molecule type" value="Genomic_DNA"/>
</dbReference>
<dbReference type="Proteomes" id="UP000464597">
    <property type="component" value="Plasmid unnamed1"/>
</dbReference>
<organism evidence="2 3">
    <name type="scientific">Rathayibacter festucae</name>
    <dbReference type="NCBI Taxonomy" id="110937"/>
    <lineage>
        <taxon>Bacteria</taxon>
        <taxon>Bacillati</taxon>
        <taxon>Actinomycetota</taxon>
        <taxon>Actinomycetes</taxon>
        <taxon>Micrococcales</taxon>
        <taxon>Microbacteriaceae</taxon>
        <taxon>Rathayibacter</taxon>
    </lineage>
</organism>
<keyword evidence="3" id="KW-1185">Reference proteome</keyword>
<sequence>MTNEDRPQSLPARRAQPAPDRRDPIDSKPRPAPAPAVAAPATSAPARTGATAPRSRPRKAPTEVLHADIEAELSYYVEDLRVATGRTKRDIVESALREYRDRNPLA</sequence>
<name>A0ABX6H5F3_9MICO</name>
<protein>
    <recommendedName>
        <fullName evidence="4">Ribbon-helix-helix protein CopG domain-containing protein</fullName>
    </recommendedName>
</protein>